<evidence type="ECO:0000256" key="1">
    <source>
        <dbReference type="ARBA" id="ARBA00006739"/>
    </source>
</evidence>
<dbReference type="EMBL" id="QXRZ01000001">
    <property type="protein sequence ID" value="RIL44509.1"/>
    <property type="molecule type" value="Genomic_DNA"/>
</dbReference>
<dbReference type="SUPFAM" id="SSF53448">
    <property type="entry name" value="Nucleotide-diphospho-sugar transferases"/>
    <property type="match status" value="1"/>
</dbReference>
<accession>A0A2T4SZH0</accession>
<feature type="domain" description="Glycosyltransferase 2-like" evidence="2">
    <location>
        <begin position="6"/>
        <end position="129"/>
    </location>
</feature>
<dbReference type="Gene3D" id="3.90.550.10">
    <property type="entry name" value="Spore Coat Polysaccharide Biosynthesis Protein SpsA, Chain A"/>
    <property type="match status" value="1"/>
</dbReference>
<dbReference type="InterPro" id="IPR044081">
    <property type="entry name" value="DUF5776"/>
</dbReference>
<keyword evidence="4" id="KW-0808">Transferase</keyword>
<dbReference type="GO" id="GO:0016758">
    <property type="term" value="F:hexosyltransferase activity"/>
    <property type="evidence" value="ECO:0007669"/>
    <property type="project" value="UniProtKB-ARBA"/>
</dbReference>
<dbReference type="Proteomes" id="UP000283576">
    <property type="component" value="Unassembled WGS sequence"/>
</dbReference>
<feature type="domain" description="DUF5776" evidence="3">
    <location>
        <begin position="481"/>
        <end position="547"/>
    </location>
</feature>
<dbReference type="PANTHER" id="PTHR22916">
    <property type="entry name" value="GLYCOSYLTRANSFERASE"/>
    <property type="match status" value="1"/>
</dbReference>
<dbReference type="InterPro" id="IPR029044">
    <property type="entry name" value="Nucleotide-diphossugar_trans"/>
</dbReference>
<gene>
    <name evidence="4" type="ORF">BUZ01_00630</name>
</gene>
<comment type="caution">
    <text evidence="4">The sequence shown here is derived from an EMBL/GenBank/DDBJ whole genome shotgun (WGS) entry which is preliminary data.</text>
</comment>
<feature type="domain" description="DUF5776" evidence="3">
    <location>
        <begin position="558"/>
        <end position="623"/>
    </location>
</feature>
<dbReference type="AlphaFoldDB" id="A0A2T4SZH0"/>
<name>A0A2T4SZH0_STAGA</name>
<evidence type="ECO:0000259" key="3">
    <source>
        <dbReference type="Pfam" id="PF19087"/>
    </source>
</evidence>
<dbReference type="CDD" id="cd00761">
    <property type="entry name" value="Glyco_tranf_GTA_type"/>
    <property type="match status" value="1"/>
</dbReference>
<evidence type="ECO:0000259" key="2">
    <source>
        <dbReference type="Pfam" id="PF00535"/>
    </source>
</evidence>
<proteinExistence type="inferred from homology"/>
<evidence type="ECO:0000313" key="4">
    <source>
        <dbReference type="EMBL" id="RIL44509.1"/>
    </source>
</evidence>
<dbReference type="PANTHER" id="PTHR22916:SF3">
    <property type="entry name" value="UDP-GLCNAC:BETAGAL BETA-1,3-N-ACETYLGLUCOSAMINYLTRANSFERASE-LIKE PROTEIN 1"/>
    <property type="match status" value="1"/>
</dbReference>
<reference evidence="4 5" key="1">
    <citation type="journal article" date="2016" name="Front. Microbiol.">
        <title>Comprehensive Phylogenetic Analysis of Bovine Non-aureus Staphylococci Species Based on Whole-Genome Sequencing.</title>
        <authorList>
            <person name="Naushad S."/>
            <person name="Barkema H.W."/>
            <person name="Luby C."/>
            <person name="Condas L.A."/>
            <person name="Nobrega D.B."/>
            <person name="Carson D.A."/>
            <person name="De Buck J."/>
        </authorList>
    </citation>
    <scope>NUCLEOTIDE SEQUENCE [LARGE SCALE GENOMIC DNA]</scope>
    <source>
        <strain evidence="4 5">SNUC 1388</strain>
    </source>
</reference>
<sequence>MDKLVTIIVPVYNKELFLHDCIESINQLNIDHHYVEAIFVDDCSTDSSLSIIESYQQKYNFLKVIQLDKNTGSPAEPRNVGMNYATGKYITFLDADDWLDSEGFPELLLQANKHNSDIAFGQSIKHDDRGISKLGRFTSFKVENGLIPYEIDKIFRAVGPPGKIVKADVIKSNKLKFKHLKFGEDKLFFIEAISRCKTASMNSAAVYHVNRYNENQSLVTETNILEKTADNLTVLEEVLQLNLPEKAEFQAISRIVEVDFISRLFNKKRFLKSHQKAEFYDYFNRLTEVLRMNGKNIEDYIIENKYKNNFKLLYEHRYDDLYDYIAMLIKGGKADRYIKNNQVHFIMPEQLQDLIPVTEEMFAVYEGTHEYEGVHYEQIRVYKHPDITIDKVLFTEIHNEPHAQEVEYVERNNKIYIKSSVLEDFAYNFNIVLIYNEYKPYTVNMNLPNMSSNINLKRQNFKAEFMQKEKNNKKSDEVKRYFHFSPQTVSVLNKFKVYHDVEFTAQVDRSVEVGEILEVNGIEHTKKGTPRLLIDDNKVITANRAFVAAVTKDNNDQYYYKAPQKVKILQQCKEYASRNFKNTINILESDSVVAIEKVILSPKGTPRLKTDSDTFITANKSFVQAIN</sequence>
<comment type="similarity">
    <text evidence="1">Belongs to the glycosyltransferase 2 family.</text>
</comment>
<dbReference type="Pfam" id="PF19087">
    <property type="entry name" value="DUF5776"/>
    <property type="match status" value="2"/>
</dbReference>
<evidence type="ECO:0000313" key="5">
    <source>
        <dbReference type="Proteomes" id="UP000283576"/>
    </source>
</evidence>
<dbReference type="RefSeq" id="WP_107589462.1">
    <property type="nucleotide sequence ID" value="NZ_PZIZ01000002.1"/>
</dbReference>
<protein>
    <submittedName>
        <fullName evidence="4">Glycosyltransferase family 2 protein</fullName>
    </submittedName>
</protein>
<organism evidence="4 5">
    <name type="scientific">Staphylococcus gallinarum</name>
    <dbReference type="NCBI Taxonomy" id="1293"/>
    <lineage>
        <taxon>Bacteria</taxon>
        <taxon>Bacillati</taxon>
        <taxon>Bacillota</taxon>
        <taxon>Bacilli</taxon>
        <taxon>Bacillales</taxon>
        <taxon>Staphylococcaceae</taxon>
        <taxon>Staphylococcus</taxon>
    </lineage>
</organism>
<dbReference type="InterPro" id="IPR001173">
    <property type="entry name" value="Glyco_trans_2-like"/>
</dbReference>
<dbReference type="Pfam" id="PF00535">
    <property type="entry name" value="Glycos_transf_2"/>
    <property type="match status" value="1"/>
</dbReference>